<evidence type="ECO:0000256" key="1">
    <source>
        <dbReference type="ARBA" id="ARBA00001933"/>
    </source>
</evidence>
<feature type="domain" description="Aminotransferase class V" evidence="8">
    <location>
        <begin position="26"/>
        <end position="333"/>
    </location>
</feature>
<dbReference type="Proteomes" id="UP000277582">
    <property type="component" value="Unassembled WGS sequence"/>
</dbReference>
<evidence type="ECO:0000256" key="4">
    <source>
        <dbReference type="ARBA" id="ARBA00022679"/>
    </source>
</evidence>
<evidence type="ECO:0000256" key="6">
    <source>
        <dbReference type="RuleBase" id="RU004075"/>
    </source>
</evidence>
<keyword evidence="5" id="KW-0663">Pyridoxal phosphate</keyword>
<evidence type="ECO:0000256" key="5">
    <source>
        <dbReference type="ARBA" id="ARBA00022898"/>
    </source>
</evidence>
<dbReference type="OrthoDB" id="35685at2157"/>
<dbReference type="EMBL" id="RCOS01000104">
    <property type="protein sequence ID" value="RSN73983.1"/>
    <property type="molecule type" value="Genomic_DNA"/>
</dbReference>
<comment type="similarity">
    <text evidence="2 6">Belongs to the class-V pyridoxal-phosphate-dependent aminotransferase family.</text>
</comment>
<evidence type="ECO:0000256" key="3">
    <source>
        <dbReference type="ARBA" id="ARBA00022576"/>
    </source>
</evidence>
<evidence type="ECO:0000256" key="2">
    <source>
        <dbReference type="ARBA" id="ARBA00009236"/>
    </source>
</evidence>
<dbReference type="Gene3D" id="3.40.640.10">
    <property type="entry name" value="Type I PLP-dependent aspartate aminotransferase-like (Major domain)"/>
    <property type="match status" value="1"/>
</dbReference>
<proteinExistence type="inferred from homology"/>
<dbReference type="FunFam" id="3.40.640.10:FF:000027">
    <property type="entry name" value="Serine--pyruvate aminotransferase, mitochondrial"/>
    <property type="match status" value="1"/>
</dbReference>
<gene>
    <name evidence="9" type="ORF">D6D85_09005</name>
</gene>
<dbReference type="GO" id="GO:0004760">
    <property type="term" value="F:L-serine-pyruvate transaminase activity"/>
    <property type="evidence" value="ECO:0007669"/>
    <property type="project" value="TreeGrafter"/>
</dbReference>
<dbReference type="InterPro" id="IPR015424">
    <property type="entry name" value="PyrdxlP-dep_Trfase"/>
</dbReference>
<keyword evidence="3 9" id="KW-0032">Aminotransferase</keyword>
<dbReference type="InterPro" id="IPR024169">
    <property type="entry name" value="SP_NH2Trfase/AEP_transaminase"/>
</dbReference>
<dbReference type="InterPro" id="IPR000192">
    <property type="entry name" value="Aminotrans_V_dom"/>
</dbReference>
<accession>A0A3R9QWS7</accession>
<sequence length="390" mass="42735">MSERKLVMVPGPINFDPRVLRELAVEGLDHISTEFVRSFAEALSMLRRIVNAKNEYQPVVIAGSGTLAMEVSVTNFLERGGRALVVSNGYFGDRFVELLSNYEVHVDLLRPDKIGSSVEASRVVEAVSKEDYNLVTLTHVDTSTAVLQSLPEIGNELRDKETILVVDGVCSVGGEEIDIVKDGVDVLFTGSQKALGVPPGLSLLWLSPKALQRLKDIRKSISPYYMSLNRWISIMRSYEEGKPAYFGTPAVNLIVALRKSLEIILEEGMEKRYLRHRILSEAFREGMKALNLQLLADESSAAHTITAVRLPDGIPSGSLVDLVRGMGVLIAKGLIKDINYFRVGHMGTVNANDIVATIAAIERALTKLGHKIRLGEGVAGAQEVLCKHGF</sequence>
<dbReference type="PANTHER" id="PTHR21152">
    <property type="entry name" value="AMINOTRANSFERASE CLASS V"/>
    <property type="match status" value="1"/>
</dbReference>
<dbReference type="GO" id="GO:0019265">
    <property type="term" value="P:glycine biosynthetic process, by transamination of glyoxylate"/>
    <property type="evidence" value="ECO:0007669"/>
    <property type="project" value="TreeGrafter"/>
</dbReference>
<keyword evidence="4 9" id="KW-0808">Transferase</keyword>
<dbReference type="SUPFAM" id="SSF53383">
    <property type="entry name" value="PLP-dependent transferases"/>
    <property type="match status" value="1"/>
</dbReference>
<evidence type="ECO:0000313" key="9">
    <source>
        <dbReference type="EMBL" id="RSN73983.1"/>
    </source>
</evidence>
<dbReference type="InterPro" id="IPR020578">
    <property type="entry name" value="Aminotrans_V_PyrdxlP_BS"/>
</dbReference>
<evidence type="ECO:0000256" key="7">
    <source>
        <dbReference type="RuleBase" id="RU004504"/>
    </source>
</evidence>
<evidence type="ECO:0000259" key="8">
    <source>
        <dbReference type="Pfam" id="PF00266"/>
    </source>
</evidence>
<name>A0A3R9QWS7_9CREN</name>
<reference evidence="9 10" key="1">
    <citation type="submission" date="2018-10" db="EMBL/GenBank/DDBJ databases">
        <title>Co-occurring genomic capacity for anaerobic methane metabolism and dissimilatory sulfite reduction discovered in the Korarchaeota.</title>
        <authorList>
            <person name="Mckay L.J."/>
            <person name="Dlakic M."/>
            <person name="Fields M.W."/>
            <person name="Delmont T.O."/>
            <person name="Eren A.M."/>
            <person name="Jay Z.J."/>
            <person name="Klingelsmith K.B."/>
            <person name="Rusch D.B."/>
            <person name="Inskeep W.P."/>
        </authorList>
    </citation>
    <scope>NUCLEOTIDE SEQUENCE [LARGE SCALE GENOMIC DNA]</scope>
    <source>
        <strain evidence="9 10">MDKW</strain>
    </source>
</reference>
<dbReference type="PANTHER" id="PTHR21152:SF24">
    <property type="entry name" value="ALANINE--GLYOXYLATE AMINOTRANSFERASE 1"/>
    <property type="match status" value="1"/>
</dbReference>
<dbReference type="RefSeq" id="WP_125671663.1">
    <property type="nucleotide sequence ID" value="NZ_RCOS01000104.1"/>
</dbReference>
<dbReference type="PIRSF" id="PIRSF000524">
    <property type="entry name" value="SPT"/>
    <property type="match status" value="1"/>
</dbReference>
<comment type="caution">
    <text evidence="9">The sequence shown here is derived from an EMBL/GenBank/DDBJ whole genome shotgun (WGS) entry which is preliminary data.</text>
</comment>
<dbReference type="PROSITE" id="PS00595">
    <property type="entry name" value="AA_TRANSFER_CLASS_5"/>
    <property type="match status" value="1"/>
</dbReference>
<keyword evidence="10" id="KW-1185">Reference proteome</keyword>
<protein>
    <submittedName>
        <fullName evidence="9">Alanine--glyoxylate aminotransferase family protein</fullName>
    </submittedName>
</protein>
<dbReference type="GO" id="GO:0008453">
    <property type="term" value="F:alanine-glyoxylate transaminase activity"/>
    <property type="evidence" value="ECO:0007669"/>
    <property type="project" value="TreeGrafter"/>
</dbReference>
<dbReference type="InterPro" id="IPR015421">
    <property type="entry name" value="PyrdxlP-dep_Trfase_major"/>
</dbReference>
<dbReference type="Pfam" id="PF00266">
    <property type="entry name" value="Aminotran_5"/>
    <property type="match status" value="1"/>
</dbReference>
<dbReference type="AlphaFoldDB" id="A0A3R9QWS7"/>
<evidence type="ECO:0000313" key="10">
    <source>
        <dbReference type="Proteomes" id="UP000277582"/>
    </source>
</evidence>
<dbReference type="InterPro" id="IPR015422">
    <property type="entry name" value="PyrdxlP-dep_Trfase_small"/>
</dbReference>
<dbReference type="Gene3D" id="3.90.1150.10">
    <property type="entry name" value="Aspartate Aminotransferase, domain 1"/>
    <property type="match status" value="1"/>
</dbReference>
<comment type="cofactor">
    <cofactor evidence="1 7">
        <name>pyridoxal 5'-phosphate</name>
        <dbReference type="ChEBI" id="CHEBI:597326"/>
    </cofactor>
</comment>
<organism evidence="9 10">
    <name type="scientific">Candidatus Methanodesulfokora washburnensis</name>
    <dbReference type="NCBI Taxonomy" id="2478471"/>
    <lineage>
        <taxon>Archaea</taxon>
        <taxon>Thermoproteota</taxon>
        <taxon>Candidatus Korarchaeia</taxon>
        <taxon>Candidatus Korarchaeia incertae sedis</taxon>
        <taxon>Candidatus Methanodesulfokora</taxon>
    </lineage>
</organism>